<feature type="domain" description="Peptidase S9 prolyl oligopeptidase catalytic" evidence="1">
    <location>
        <begin position="101"/>
        <end position="252"/>
    </location>
</feature>
<dbReference type="RefSeq" id="WP_327922121.1">
    <property type="nucleotide sequence ID" value="NZ_JARMDB010000049.1"/>
</dbReference>
<dbReference type="InterPro" id="IPR001375">
    <property type="entry name" value="Peptidase_S9_cat"/>
</dbReference>
<protein>
    <submittedName>
        <fullName evidence="2">Alpha/beta fold hydrolase</fullName>
    </submittedName>
</protein>
<keyword evidence="3" id="KW-1185">Reference proteome</keyword>
<accession>A0ABU6N449</accession>
<gene>
    <name evidence="2" type="ORF">P4U88_28270</name>
</gene>
<reference evidence="2 3" key="1">
    <citation type="submission" date="2023-03" db="EMBL/GenBank/DDBJ databases">
        <title>Bacillus Genome Sequencing.</title>
        <authorList>
            <person name="Dunlap C."/>
        </authorList>
    </citation>
    <scope>NUCLEOTIDE SEQUENCE [LARGE SCALE GENOMIC DNA]</scope>
    <source>
        <strain evidence="2 3">B-615</strain>
    </source>
</reference>
<evidence type="ECO:0000313" key="3">
    <source>
        <dbReference type="Proteomes" id="UP001309448"/>
    </source>
</evidence>
<dbReference type="InterPro" id="IPR029058">
    <property type="entry name" value="AB_hydrolase_fold"/>
</dbReference>
<dbReference type="Gene3D" id="3.40.50.1820">
    <property type="entry name" value="alpha/beta hydrolase"/>
    <property type="match status" value="1"/>
</dbReference>
<proteinExistence type="predicted"/>
<dbReference type="GO" id="GO:0016787">
    <property type="term" value="F:hydrolase activity"/>
    <property type="evidence" value="ECO:0007669"/>
    <property type="project" value="UniProtKB-KW"/>
</dbReference>
<dbReference type="Pfam" id="PF00326">
    <property type="entry name" value="Peptidase_S9"/>
    <property type="match status" value="1"/>
</dbReference>
<comment type="caution">
    <text evidence="2">The sequence shown here is derived from an EMBL/GenBank/DDBJ whole genome shotgun (WGS) entry which is preliminary data.</text>
</comment>
<dbReference type="PANTHER" id="PTHR47381">
    <property type="entry name" value="ALPHA/BETA-HYDROLASES SUPERFAMILY PROTEIN"/>
    <property type="match status" value="1"/>
</dbReference>
<dbReference type="Proteomes" id="UP001309448">
    <property type="component" value="Unassembled WGS sequence"/>
</dbReference>
<dbReference type="EMBL" id="JARMDB010000049">
    <property type="protein sequence ID" value="MED1569629.1"/>
    <property type="molecule type" value="Genomic_DNA"/>
</dbReference>
<evidence type="ECO:0000313" key="2">
    <source>
        <dbReference type="EMBL" id="MED1569629.1"/>
    </source>
</evidence>
<dbReference type="SUPFAM" id="SSF53474">
    <property type="entry name" value="alpha/beta-Hydrolases"/>
    <property type="match status" value="1"/>
</dbReference>
<evidence type="ECO:0000259" key="1">
    <source>
        <dbReference type="Pfam" id="PF00326"/>
    </source>
</evidence>
<sequence>MTKIIIEDQIANDIPIISMFQEGLLNCPLVLYIHGYGADREQAMDFGYMLAKKGFYYISMDCKGHGKRKLENDCNKFSEVFPPDTGLDIYVHMHEIIEQSAIDIQTLIKYFESRDEIDSNKIGISGFSMGGYASFYIAANNPDIKVAVPIAGKPAFTKAWKDSILSTNTYEQWSKQIQEAEREIDKRTEYFQKIDPFERLSSFSPRPLLIINGDQDTDSPYIYSLELYKQLLPVYSEHPENLQLSMPFVNHQFNYSMKLEACNWFEKYLV</sequence>
<dbReference type="PANTHER" id="PTHR47381:SF3">
    <property type="entry name" value="ALPHA_BETA-HYDROLASES SUPERFAMILY PROTEIN"/>
    <property type="match status" value="1"/>
</dbReference>
<organism evidence="2 3">
    <name type="scientific">Bacillus paramycoides</name>
    <dbReference type="NCBI Taxonomy" id="2026194"/>
    <lineage>
        <taxon>Bacteria</taxon>
        <taxon>Bacillati</taxon>
        <taxon>Bacillota</taxon>
        <taxon>Bacilli</taxon>
        <taxon>Bacillales</taxon>
        <taxon>Bacillaceae</taxon>
        <taxon>Bacillus</taxon>
        <taxon>Bacillus cereus group</taxon>
    </lineage>
</organism>
<keyword evidence="2" id="KW-0378">Hydrolase</keyword>
<name>A0ABU6N449_9BACI</name>